<evidence type="ECO:0000313" key="2">
    <source>
        <dbReference type="Proteomes" id="UP000185544"/>
    </source>
</evidence>
<proteinExistence type="predicted"/>
<reference evidence="1 2" key="1">
    <citation type="submission" date="2016-08" db="EMBL/GenBank/DDBJ databases">
        <title>Identification and validation of antigenic proteins from Pajaroellobacter abortibovis using de-novo genome sequence assembly and reverse vaccinology.</title>
        <authorList>
            <person name="Welly B.T."/>
            <person name="Miller M.R."/>
            <person name="Stott J.L."/>
            <person name="Blanchard M.T."/>
            <person name="Islas-Trejo A.D."/>
            <person name="O'Rourke S.M."/>
            <person name="Young A.E."/>
            <person name="Medrano J.F."/>
            <person name="Van Eenennaam A.L."/>
        </authorList>
    </citation>
    <scope>NUCLEOTIDE SEQUENCE [LARGE SCALE GENOMIC DNA]</scope>
    <source>
        <strain evidence="1 2">BTF92-0548A/99-0131</strain>
    </source>
</reference>
<dbReference type="EMBL" id="CP016908">
    <property type="protein sequence ID" value="APR99416.1"/>
    <property type="molecule type" value="Genomic_DNA"/>
</dbReference>
<protein>
    <submittedName>
        <fullName evidence="1">Uncharacterized protein</fullName>
    </submittedName>
</protein>
<dbReference type="OrthoDB" id="9801249at2"/>
<gene>
    <name evidence="1" type="ORF">BCY86_01010</name>
</gene>
<dbReference type="AlphaFoldDB" id="A0A1L6MV91"/>
<dbReference type="RefSeq" id="WP_075276065.1">
    <property type="nucleotide sequence ID" value="NZ_CP016908.1"/>
</dbReference>
<evidence type="ECO:0000313" key="1">
    <source>
        <dbReference type="EMBL" id="APR99416.1"/>
    </source>
</evidence>
<organism evidence="1 2">
    <name type="scientific">Pajaroellobacter abortibovis</name>
    <dbReference type="NCBI Taxonomy" id="1882918"/>
    <lineage>
        <taxon>Bacteria</taxon>
        <taxon>Pseudomonadati</taxon>
        <taxon>Myxococcota</taxon>
        <taxon>Polyangia</taxon>
        <taxon>Polyangiales</taxon>
        <taxon>Polyangiaceae</taxon>
    </lineage>
</organism>
<accession>A0A1L6MV91</accession>
<keyword evidence="2" id="KW-1185">Reference proteome</keyword>
<name>A0A1L6MV91_9BACT</name>
<sequence length="97" mass="11139">MERFFQARDRWATQTHQRGAAGSHHALATTVFAQQEEWEVDALLFPQLYSLHAVNNLRATLAHEIHAHPIEHIGRRPSVLWSLRSKGARLLDPPWGK</sequence>
<dbReference type="Proteomes" id="UP000185544">
    <property type="component" value="Chromosome"/>
</dbReference>
<dbReference type="KEGG" id="pabo:BCY86_01010"/>
<dbReference type="STRING" id="1882918.BCY86_01010"/>